<protein>
    <submittedName>
        <fullName evidence="2">Uncharacterized protein</fullName>
    </submittedName>
</protein>
<organism evidence="2 3">
    <name type="scientific">Dreissena polymorpha</name>
    <name type="common">Zebra mussel</name>
    <name type="synonym">Mytilus polymorpha</name>
    <dbReference type="NCBI Taxonomy" id="45954"/>
    <lineage>
        <taxon>Eukaryota</taxon>
        <taxon>Metazoa</taxon>
        <taxon>Spiralia</taxon>
        <taxon>Lophotrochozoa</taxon>
        <taxon>Mollusca</taxon>
        <taxon>Bivalvia</taxon>
        <taxon>Autobranchia</taxon>
        <taxon>Heteroconchia</taxon>
        <taxon>Euheterodonta</taxon>
        <taxon>Imparidentia</taxon>
        <taxon>Neoheterodontei</taxon>
        <taxon>Myida</taxon>
        <taxon>Dreissenoidea</taxon>
        <taxon>Dreissenidae</taxon>
        <taxon>Dreissena</taxon>
    </lineage>
</organism>
<gene>
    <name evidence="2" type="ORF">DPMN_181281</name>
</gene>
<evidence type="ECO:0000313" key="2">
    <source>
        <dbReference type="EMBL" id="KAH3746864.1"/>
    </source>
</evidence>
<dbReference type="Proteomes" id="UP000828390">
    <property type="component" value="Unassembled WGS sequence"/>
</dbReference>
<name>A0A9D4DCJ2_DREPO</name>
<comment type="caution">
    <text evidence="2">The sequence shown here is derived from an EMBL/GenBank/DDBJ whole genome shotgun (WGS) entry which is preliminary data.</text>
</comment>
<reference evidence="2" key="1">
    <citation type="journal article" date="2019" name="bioRxiv">
        <title>The Genome of the Zebra Mussel, Dreissena polymorpha: A Resource for Invasive Species Research.</title>
        <authorList>
            <person name="McCartney M.A."/>
            <person name="Auch B."/>
            <person name="Kono T."/>
            <person name="Mallez S."/>
            <person name="Zhang Y."/>
            <person name="Obille A."/>
            <person name="Becker A."/>
            <person name="Abrahante J.E."/>
            <person name="Garbe J."/>
            <person name="Badalamenti J.P."/>
            <person name="Herman A."/>
            <person name="Mangelson H."/>
            <person name="Liachko I."/>
            <person name="Sullivan S."/>
            <person name="Sone E.D."/>
            <person name="Koren S."/>
            <person name="Silverstein K.A.T."/>
            <person name="Beckman K.B."/>
            <person name="Gohl D.M."/>
        </authorList>
    </citation>
    <scope>NUCLEOTIDE SEQUENCE</scope>
    <source>
        <strain evidence="2">Duluth1</strain>
        <tissue evidence="2">Whole animal</tissue>
    </source>
</reference>
<accession>A0A9D4DCJ2</accession>
<proteinExistence type="predicted"/>
<evidence type="ECO:0000256" key="1">
    <source>
        <dbReference type="SAM" id="MobiDB-lite"/>
    </source>
</evidence>
<dbReference type="EMBL" id="JAIWYP010000010">
    <property type="protein sequence ID" value="KAH3746864.1"/>
    <property type="molecule type" value="Genomic_DNA"/>
</dbReference>
<evidence type="ECO:0000313" key="3">
    <source>
        <dbReference type="Proteomes" id="UP000828390"/>
    </source>
</evidence>
<feature type="region of interest" description="Disordered" evidence="1">
    <location>
        <begin position="1"/>
        <end position="53"/>
    </location>
</feature>
<feature type="compositionally biased region" description="Basic residues" evidence="1">
    <location>
        <begin position="24"/>
        <end position="53"/>
    </location>
</feature>
<reference evidence="2" key="2">
    <citation type="submission" date="2020-11" db="EMBL/GenBank/DDBJ databases">
        <authorList>
            <person name="McCartney M.A."/>
            <person name="Auch B."/>
            <person name="Kono T."/>
            <person name="Mallez S."/>
            <person name="Becker A."/>
            <person name="Gohl D.M."/>
            <person name="Silverstein K.A.T."/>
            <person name="Koren S."/>
            <person name="Bechman K.B."/>
            <person name="Herman A."/>
            <person name="Abrahante J.E."/>
            <person name="Garbe J."/>
        </authorList>
    </citation>
    <scope>NUCLEOTIDE SEQUENCE</scope>
    <source>
        <strain evidence="2">Duluth1</strain>
        <tissue evidence="2">Whole animal</tissue>
    </source>
</reference>
<dbReference type="AlphaFoldDB" id="A0A9D4DCJ2"/>
<sequence>MLEQRESGKGPPSGGDQPKEPLGKGKKLGRRSRPQWSRPHIHPASGKKQRSIN</sequence>
<keyword evidence="3" id="KW-1185">Reference proteome</keyword>